<dbReference type="PROSITE" id="PS01047">
    <property type="entry name" value="HMA_1"/>
    <property type="match status" value="1"/>
</dbReference>
<dbReference type="Proteomes" id="UP000242763">
    <property type="component" value="Unassembled WGS sequence"/>
</dbReference>
<dbReference type="CDD" id="cd00371">
    <property type="entry name" value="HMA"/>
    <property type="match status" value="1"/>
</dbReference>
<evidence type="ECO:0000259" key="2">
    <source>
        <dbReference type="PROSITE" id="PS50846"/>
    </source>
</evidence>
<evidence type="ECO:0000313" key="3">
    <source>
        <dbReference type="EMBL" id="SFJ48626.1"/>
    </source>
</evidence>
<dbReference type="EMBL" id="FORF01000022">
    <property type="protein sequence ID" value="SFJ48626.1"/>
    <property type="molecule type" value="Genomic_DNA"/>
</dbReference>
<dbReference type="GO" id="GO:0046872">
    <property type="term" value="F:metal ion binding"/>
    <property type="evidence" value="ECO:0007669"/>
    <property type="project" value="UniProtKB-KW"/>
</dbReference>
<reference evidence="4" key="1">
    <citation type="submission" date="2016-10" db="EMBL/GenBank/DDBJ databases">
        <authorList>
            <person name="Varghese N."/>
            <person name="Submissions S."/>
        </authorList>
    </citation>
    <scope>NUCLEOTIDE SEQUENCE [LARGE SCALE GENOMIC DNA]</scope>
    <source>
        <strain evidence="4">DSM 21857</strain>
    </source>
</reference>
<dbReference type="PROSITE" id="PS50846">
    <property type="entry name" value="HMA_2"/>
    <property type="match status" value="1"/>
</dbReference>
<feature type="domain" description="HMA" evidence="2">
    <location>
        <begin position="1"/>
        <end position="66"/>
    </location>
</feature>
<name>A0A1I3RTV4_9HYPH</name>
<evidence type="ECO:0000256" key="1">
    <source>
        <dbReference type="ARBA" id="ARBA00022723"/>
    </source>
</evidence>
<gene>
    <name evidence="3" type="ORF">SAMN03080618_03119</name>
</gene>
<dbReference type="AlphaFoldDB" id="A0A1I3RTV4"/>
<sequence length="69" mass="6824">MEISLNIEGMTCGGCKAAVERILLAQPGISMASVDLANGSAIVTAGTGTAPQTVADALTAAGYTARVQN</sequence>
<accession>A0A1I3RTV4</accession>
<evidence type="ECO:0000313" key="4">
    <source>
        <dbReference type="Proteomes" id="UP000242763"/>
    </source>
</evidence>
<dbReference type="InterPro" id="IPR036163">
    <property type="entry name" value="HMA_dom_sf"/>
</dbReference>
<protein>
    <submittedName>
        <fullName evidence="3">Copper chaperone CopZ</fullName>
    </submittedName>
</protein>
<dbReference type="InterPro" id="IPR017969">
    <property type="entry name" value="Heavy-metal-associated_CS"/>
</dbReference>
<dbReference type="FunFam" id="3.30.70.100:FF:000001">
    <property type="entry name" value="ATPase copper transporting beta"/>
    <property type="match status" value="1"/>
</dbReference>
<dbReference type="Pfam" id="PF00403">
    <property type="entry name" value="HMA"/>
    <property type="match status" value="1"/>
</dbReference>
<dbReference type="InterPro" id="IPR006121">
    <property type="entry name" value="HMA_dom"/>
</dbReference>
<keyword evidence="1" id="KW-0479">Metal-binding</keyword>
<dbReference type="SUPFAM" id="SSF55008">
    <property type="entry name" value="HMA, heavy metal-associated domain"/>
    <property type="match status" value="1"/>
</dbReference>
<dbReference type="STRING" id="1121003.SAMN03080618_03119"/>
<keyword evidence="4" id="KW-1185">Reference proteome</keyword>
<organism evidence="3 4">
    <name type="scientific">Aquamicrobium aerolatum DSM 21857</name>
    <dbReference type="NCBI Taxonomy" id="1121003"/>
    <lineage>
        <taxon>Bacteria</taxon>
        <taxon>Pseudomonadati</taxon>
        <taxon>Pseudomonadota</taxon>
        <taxon>Alphaproteobacteria</taxon>
        <taxon>Hyphomicrobiales</taxon>
        <taxon>Phyllobacteriaceae</taxon>
        <taxon>Aerobium</taxon>
    </lineage>
</organism>
<dbReference type="Gene3D" id="3.30.70.100">
    <property type="match status" value="1"/>
</dbReference>
<proteinExistence type="predicted"/>